<dbReference type="FunFam" id="1.10.10.2830:FF:000001">
    <property type="entry name" value="Chromosome partitioning protein ParB"/>
    <property type="match status" value="1"/>
</dbReference>
<dbReference type="Pfam" id="PF02195">
    <property type="entry name" value="ParB_N"/>
    <property type="match status" value="1"/>
</dbReference>
<dbReference type="SMART" id="SM00470">
    <property type="entry name" value="ParB"/>
    <property type="match status" value="1"/>
</dbReference>
<dbReference type="Gene3D" id="3.90.1530.30">
    <property type="match status" value="1"/>
</dbReference>
<reference evidence="5" key="1">
    <citation type="submission" date="2021-04" db="EMBL/GenBank/DDBJ databases">
        <title>Phylogenetic analysis of Acidobacteriaceae.</title>
        <authorList>
            <person name="Qiu L."/>
            <person name="Zhang Q."/>
        </authorList>
    </citation>
    <scope>NUCLEOTIDE SEQUENCE</scope>
    <source>
        <strain evidence="5">DSM 25168</strain>
    </source>
</reference>
<keyword evidence="2" id="KW-0238">DNA-binding</keyword>
<evidence type="ECO:0000256" key="1">
    <source>
        <dbReference type="ARBA" id="ARBA00006295"/>
    </source>
</evidence>
<dbReference type="CDD" id="cd16393">
    <property type="entry name" value="SPO0J_N"/>
    <property type="match status" value="1"/>
</dbReference>
<feature type="compositionally biased region" description="Basic residues" evidence="3">
    <location>
        <begin position="500"/>
        <end position="521"/>
    </location>
</feature>
<evidence type="ECO:0000313" key="5">
    <source>
        <dbReference type="EMBL" id="UWZ85142.1"/>
    </source>
</evidence>
<dbReference type="SUPFAM" id="SSF110849">
    <property type="entry name" value="ParB/Sulfiredoxin"/>
    <property type="match status" value="1"/>
</dbReference>
<comment type="similarity">
    <text evidence="1">Belongs to the ParB family.</text>
</comment>
<evidence type="ECO:0000256" key="2">
    <source>
        <dbReference type="ARBA" id="ARBA00023125"/>
    </source>
</evidence>
<feature type="domain" description="ParB-like N-terminal" evidence="4">
    <location>
        <begin position="10"/>
        <end position="99"/>
    </location>
</feature>
<evidence type="ECO:0000259" key="4">
    <source>
        <dbReference type="SMART" id="SM00470"/>
    </source>
</evidence>
<accession>A0A9J7BW77</accession>
<dbReference type="Pfam" id="PF17762">
    <property type="entry name" value="HTH_ParB"/>
    <property type="match status" value="1"/>
</dbReference>
<dbReference type="EMBL" id="CP093313">
    <property type="protein sequence ID" value="UWZ85142.1"/>
    <property type="molecule type" value="Genomic_DNA"/>
</dbReference>
<dbReference type="Proteomes" id="UP001059380">
    <property type="component" value="Chromosome"/>
</dbReference>
<feature type="region of interest" description="Disordered" evidence="3">
    <location>
        <begin position="284"/>
        <end position="318"/>
    </location>
</feature>
<dbReference type="RefSeq" id="WP_260794656.1">
    <property type="nucleotide sequence ID" value="NZ_CP093313.1"/>
</dbReference>
<dbReference type="NCBIfam" id="TIGR00180">
    <property type="entry name" value="parB_part"/>
    <property type="match status" value="1"/>
</dbReference>
<proteinExistence type="inferred from homology"/>
<feature type="compositionally biased region" description="Acidic residues" evidence="3">
    <location>
        <begin position="302"/>
        <end position="313"/>
    </location>
</feature>
<dbReference type="GO" id="GO:0007059">
    <property type="term" value="P:chromosome segregation"/>
    <property type="evidence" value="ECO:0007669"/>
    <property type="project" value="TreeGrafter"/>
</dbReference>
<dbReference type="SUPFAM" id="SSF109709">
    <property type="entry name" value="KorB DNA-binding domain-like"/>
    <property type="match status" value="1"/>
</dbReference>
<feature type="region of interest" description="Disordered" evidence="3">
    <location>
        <begin position="483"/>
        <end position="521"/>
    </location>
</feature>
<dbReference type="PANTHER" id="PTHR33375:SF7">
    <property type="entry name" value="CHROMOSOME 2-PARTITIONING PROTEIN PARB-RELATED"/>
    <property type="match status" value="1"/>
</dbReference>
<sequence>MSTLPKSAFQMLQLSRLHESPTNPRRVFDEAKLLELAASLKAQGLIQPIVARPNADGFEIVAGARRYRAAQLAELSEIPTRVVSLSDEQALEWQLIENSQRVDVHPYEEAQGFQRLLELPGYDVAALAEKTGKSESLVYARLALLQLIPAVAEAFQQERITASHATLIARLPRDRQKDAFEQCWRKDWQENEPHLLPAKYLSAWIANNVYLPLDEAPFDRDDASLNPDAGSCSACPRRSGYNTSLFSDVSGDQCMDSDCYYIKLSAHVQREVAAKPELVQIETAYRSPRERQPGTLSRNEYTDLEAPEDESENGEYVPPCEASKTAIVVYGDGAGTTRQVCTDPDCPVHHPRRVAPIDPEAEARQREFEKEQAQRKRLLKRRTEAFNRILDNAPTTFNGPQLRIVLRALINIDAYDFTDDVAAHFVGDDENNQQSAEEVLLSVVDGMEDDKLPAFALRLSLTGHVDIPSEGETDHLIEAEKLFAPAQPKTATKKPSANATKKKANAKTKSAKKKSSKRVAA</sequence>
<dbReference type="PANTHER" id="PTHR33375">
    <property type="entry name" value="CHROMOSOME-PARTITIONING PROTEIN PARB-RELATED"/>
    <property type="match status" value="1"/>
</dbReference>
<dbReference type="InterPro" id="IPR036086">
    <property type="entry name" value="ParB/Sulfiredoxin_sf"/>
</dbReference>
<name>A0A9J7BW77_9BACT</name>
<dbReference type="InterPro" id="IPR041468">
    <property type="entry name" value="HTH_ParB/Spo0J"/>
</dbReference>
<dbReference type="AlphaFoldDB" id="A0A9J7BW77"/>
<dbReference type="InterPro" id="IPR003115">
    <property type="entry name" value="ParB_N"/>
</dbReference>
<evidence type="ECO:0000313" key="6">
    <source>
        <dbReference type="Proteomes" id="UP001059380"/>
    </source>
</evidence>
<dbReference type="InterPro" id="IPR004437">
    <property type="entry name" value="ParB/RepB/Spo0J"/>
</dbReference>
<dbReference type="FunFam" id="3.90.1530.30:FF:000001">
    <property type="entry name" value="Chromosome partitioning protein ParB"/>
    <property type="match status" value="1"/>
</dbReference>
<evidence type="ECO:0000256" key="3">
    <source>
        <dbReference type="SAM" id="MobiDB-lite"/>
    </source>
</evidence>
<protein>
    <submittedName>
        <fullName evidence="5">ParB/RepB/Spo0J family partition protein</fullName>
    </submittedName>
</protein>
<dbReference type="GO" id="GO:0005694">
    <property type="term" value="C:chromosome"/>
    <property type="evidence" value="ECO:0007669"/>
    <property type="project" value="TreeGrafter"/>
</dbReference>
<gene>
    <name evidence="5" type="ORF">MOP44_04160</name>
</gene>
<organism evidence="5 6">
    <name type="scientific">Occallatibacter riparius</name>
    <dbReference type="NCBI Taxonomy" id="1002689"/>
    <lineage>
        <taxon>Bacteria</taxon>
        <taxon>Pseudomonadati</taxon>
        <taxon>Acidobacteriota</taxon>
        <taxon>Terriglobia</taxon>
        <taxon>Terriglobales</taxon>
        <taxon>Acidobacteriaceae</taxon>
        <taxon>Occallatibacter</taxon>
    </lineage>
</organism>
<dbReference type="Gene3D" id="1.10.10.2830">
    <property type="match status" value="1"/>
</dbReference>
<dbReference type="KEGG" id="orp:MOP44_04160"/>
<dbReference type="GO" id="GO:0003677">
    <property type="term" value="F:DNA binding"/>
    <property type="evidence" value="ECO:0007669"/>
    <property type="project" value="UniProtKB-KW"/>
</dbReference>
<keyword evidence="6" id="KW-1185">Reference proteome</keyword>
<dbReference type="InterPro" id="IPR050336">
    <property type="entry name" value="Chromosome_partition/occlusion"/>
</dbReference>
<feature type="compositionally biased region" description="Low complexity" evidence="3">
    <location>
        <begin position="488"/>
        <end position="499"/>
    </location>
</feature>